<comment type="caution">
    <text evidence="6">The sequence shown here is derived from an EMBL/GenBank/DDBJ whole genome shotgun (WGS) entry which is preliminary data.</text>
</comment>
<dbReference type="Gene3D" id="1.10.10.60">
    <property type="entry name" value="Homeodomain-like"/>
    <property type="match status" value="1"/>
</dbReference>
<dbReference type="GO" id="GO:0043565">
    <property type="term" value="F:sequence-specific DNA binding"/>
    <property type="evidence" value="ECO:0007669"/>
    <property type="project" value="InterPro"/>
</dbReference>
<dbReference type="GO" id="GO:0006355">
    <property type="term" value="P:regulation of DNA-templated transcription"/>
    <property type="evidence" value="ECO:0007669"/>
    <property type="project" value="InterPro"/>
</dbReference>
<dbReference type="GO" id="GO:0005524">
    <property type="term" value="F:ATP binding"/>
    <property type="evidence" value="ECO:0007669"/>
    <property type="project" value="UniProtKB-KW"/>
</dbReference>
<evidence type="ECO:0000256" key="1">
    <source>
        <dbReference type="ARBA" id="ARBA00022741"/>
    </source>
</evidence>
<accession>A0A318KDC7</accession>
<evidence type="ECO:0000256" key="4">
    <source>
        <dbReference type="ARBA" id="ARBA00023163"/>
    </source>
</evidence>
<protein>
    <submittedName>
        <fullName evidence="6">Regulatory Fis family protein</fullName>
    </submittedName>
</protein>
<keyword evidence="4" id="KW-0804">Transcription</keyword>
<evidence type="ECO:0000313" key="7">
    <source>
        <dbReference type="Proteomes" id="UP000247555"/>
    </source>
</evidence>
<dbReference type="SUPFAM" id="SSF46689">
    <property type="entry name" value="Homeodomain-like"/>
    <property type="match status" value="1"/>
</dbReference>
<keyword evidence="3" id="KW-0805">Transcription regulation</keyword>
<dbReference type="SUPFAM" id="SSF52540">
    <property type="entry name" value="P-loop containing nucleoside triphosphate hydrolases"/>
    <property type="match status" value="1"/>
</dbReference>
<organism evidence="6 7">
    <name type="scientific">Rivihabitans pingtungensis</name>
    <dbReference type="NCBI Taxonomy" id="1054498"/>
    <lineage>
        <taxon>Bacteria</taxon>
        <taxon>Pseudomonadati</taxon>
        <taxon>Pseudomonadota</taxon>
        <taxon>Betaproteobacteria</taxon>
        <taxon>Neisseriales</taxon>
        <taxon>Aquaspirillaceae</taxon>
        <taxon>Rivihabitans</taxon>
    </lineage>
</organism>
<dbReference type="InterPro" id="IPR025944">
    <property type="entry name" value="Sigma_54_int_dom_CS"/>
</dbReference>
<dbReference type="Gene3D" id="1.25.40.10">
    <property type="entry name" value="Tetratricopeptide repeat domain"/>
    <property type="match status" value="2"/>
</dbReference>
<dbReference type="Pfam" id="PF02954">
    <property type="entry name" value="HTH_8"/>
    <property type="match status" value="1"/>
</dbReference>
<keyword evidence="2" id="KW-0067">ATP-binding</keyword>
<dbReference type="InterPro" id="IPR011990">
    <property type="entry name" value="TPR-like_helical_dom_sf"/>
</dbReference>
<name>A0A318KDC7_9NEIS</name>
<dbReference type="InterPro" id="IPR027417">
    <property type="entry name" value="P-loop_NTPase"/>
</dbReference>
<dbReference type="PROSITE" id="PS00688">
    <property type="entry name" value="SIGMA54_INTERACT_3"/>
    <property type="match status" value="1"/>
</dbReference>
<dbReference type="Gene3D" id="3.40.50.300">
    <property type="entry name" value="P-loop containing nucleotide triphosphate hydrolases"/>
    <property type="match status" value="1"/>
</dbReference>
<dbReference type="InterPro" id="IPR002197">
    <property type="entry name" value="HTH_Fis"/>
</dbReference>
<dbReference type="InterPro" id="IPR009057">
    <property type="entry name" value="Homeodomain-like_sf"/>
</dbReference>
<dbReference type="Pfam" id="PF00158">
    <property type="entry name" value="Sigma54_activat"/>
    <property type="match status" value="1"/>
</dbReference>
<dbReference type="AlphaFoldDB" id="A0A318KDC7"/>
<dbReference type="Gene3D" id="1.10.8.60">
    <property type="match status" value="1"/>
</dbReference>
<feature type="domain" description="Sigma-54 factor interaction" evidence="5">
    <location>
        <begin position="20"/>
        <end position="244"/>
    </location>
</feature>
<dbReference type="Proteomes" id="UP000247555">
    <property type="component" value="Unassembled WGS sequence"/>
</dbReference>
<dbReference type="OrthoDB" id="5496274at2"/>
<sequence length="751" mass="81900">MSARMSRPSGSARLGAGADLIGESLACQRVRQLIERMAPTDRPLLIRGPTGAGKEVVARRVHRLGIQPEAPFVDVNCAAIPENLVESELFGHARGAFTGASNYRAGFFQQVGPGTLFLDEIGELPLALQPKLLRVLETREFRPVGSTDALPFHGRIVAATHRDLAQMVRDGQFREDLYYRLAVFVVELPGLDQRKEDIPALVRHFAGQQSRALSFTPEAMQRLYRQDWPGNVRQLRNLIDQLSVLAEDSRIDLATLAHFLPGQPEHTDLGDELADAVLKLPGGDKLELVQDWLTDRALARCNGNKSAAAQLLGVSRKTVERRLKAREAQALELDAQLARGRQAVETGEFRSAIPLLRRASELAQDPLNRFEALRLLGISLRSVNGWLCPQAQACYQAAFEAGRDHADPQALSTLQFGLWASQLMTLSLGQARATAQDMLQRAQHLPMARMEAHVAMANTLFWLGDGEETLACLARGDLLGGARPGGADMQGFDLSTLALTLEGLAAFQCGRFAQARTAMDILHQRASAQHHTAFNRVMALQGAGWLAALFEATNQLAELGEALHTLAHSQELDFYQGIGRILAGCARAAQGDSEGGETDIRLGYEQHIQRDGGVLFHSFQAWQRGDILLRAGQARQCLNLIGQAIDLALEHQERAYLGELLVVRARALWALGEPDVAEQELRGVISTAMALGSTPARLAAAHQLALLLRERGQFTLAQEALARALRGVEADGGAPVLARVQALQQALLAEY</sequence>
<keyword evidence="1" id="KW-0547">Nucleotide-binding</keyword>
<dbReference type="PRINTS" id="PR01590">
    <property type="entry name" value="HTHFIS"/>
</dbReference>
<keyword evidence="7" id="KW-1185">Reference proteome</keyword>
<reference evidence="6 7" key="1">
    <citation type="submission" date="2018-05" db="EMBL/GenBank/DDBJ databases">
        <title>Genomic Encyclopedia of Type Strains, Phase IV (KMG-IV): sequencing the most valuable type-strain genomes for metagenomic binning, comparative biology and taxonomic classification.</title>
        <authorList>
            <person name="Goeker M."/>
        </authorList>
    </citation>
    <scope>NUCLEOTIDE SEQUENCE [LARGE SCALE GENOMIC DNA]</scope>
    <source>
        <strain evidence="6 7">DSM 29661</strain>
    </source>
</reference>
<dbReference type="InterPro" id="IPR002078">
    <property type="entry name" value="Sigma_54_int"/>
</dbReference>
<dbReference type="InterPro" id="IPR058031">
    <property type="entry name" value="AAA_lid_NorR"/>
</dbReference>
<dbReference type="InterPro" id="IPR003593">
    <property type="entry name" value="AAA+_ATPase"/>
</dbReference>
<dbReference type="EMBL" id="QJKI01000029">
    <property type="protein sequence ID" value="PXX74667.1"/>
    <property type="molecule type" value="Genomic_DNA"/>
</dbReference>
<dbReference type="CDD" id="cd00009">
    <property type="entry name" value="AAA"/>
    <property type="match status" value="1"/>
</dbReference>
<dbReference type="FunFam" id="3.40.50.300:FF:000006">
    <property type="entry name" value="DNA-binding transcriptional regulator NtrC"/>
    <property type="match status" value="1"/>
</dbReference>
<dbReference type="SUPFAM" id="SSF48452">
    <property type="entry name" value="TPR-like"/>
    <property type="match status" value="1"/>
</dbReference>
<evidence type="ECO:0000256" key="3">
    <source>
        <dbReference type="ARBA" id="ARBA00023015"/>
    </source>
</evidence>
<dbReference type="PANTHER" id="PTHR32071:SF57">
    <property type="entry name" value="C4-DICARBOXYLATE TRANSPORT TRANSCRIPTIONAL REGULATORY PROTEIN DCTD"/>
    <property type="match status" value="1"/>
</dbReference>
<dbReference type="SMART" id="SM00382">
    <property type="entry name" value="AAA"/>
    <property type="match status" value="1"/>
</dbReference>
<evidence type="ECO:0000259" key="5">
    <source>
        <dbReference type="PROSITE" id="PS50045"/>
    </source>
</evidence>
<dbReference type="PROSITE" id="PS50045">
    <property type="entry name" value="SIGMA54_INTERACT_4"/>
    <property type="match status" value="1"/>
</dbReference>
<proteinExistence type="predicted"/>
<dbReference type="PANTHER" id="PTHR32071">
    <property type="entry name" value="TRANSCRIPTIONAL REGULATORY PROTEIN"/>
    <property type="match status" value="1"/>
</dbReference>
<dbReference type="Pfam" id="PF25601">
    <property type="entry name" value="AAA_lid_14"/>
    <property type="match status" value="1"/>
</dbReference>
<evidence type="ECO:0000313" key="6">
    <source>
        <dbReference type="EMBL" id="PXX74667.1"/>
    </source>
</evidence>
<gene>
    <name evidence="6" type="ORF">DFR34_1293</name>
</gene>
<evidence type="ECO:0000256" key="2">
    <source>
        <dbReference type="ARBA" id="ARBA00022840"/>
    </source>
</evidence>